<dbReference type="GO" id="GO:0005840">
    <property type="term" value="C:ribosome"/>
    <property type="evidence" value="ECO:0007669"/>
    <property type="project" value="UniProtKB-KW"/>
</dbReference>
<dbReference type="InterPro" id="IPR053708">
    <property type="entry name" value="Ribosomal_LSU_eL42"/>
</dbReference>
<evidence type="ECO:0000256" key="3">
    <source>
        <dbReference type="ARBA" id="ARBA00023274"/>
    </source>
</evidence>
<dbReference type="Gene3D" id="3.10.450.80">
    <property type="match status" value="1"/>
</dbReference>
<name>A0AAD7GRS6_9AGAR</name>
<evidence type="ECO:0000313" key="9">
    <source>
        <dbReference type="Proteomes" id="UP001215598"/>
    </source>
</evidence>
<dbReference type="SUPFAM" id="SSF57829">
    <property type="entry name" value="Zn-binding ribosomal proteins"/>
    <property type="match status" value="1"/>
</dbReference>
<gene>
    <name evidence="8" type="ORF">B0H16DRAFT_720515</name>
    <name evidence="7" type="ORF">B0H16DRAFT_993609</name>
</gene>
<dbReference type="InterPro" id="IPR000552">
    <property type="entry name" value="Ribosomal_eL44"/>
</dbReference>
<dbReference type="GO" id="GO:0003735">
    <property type="term" value="F:structural constituent of ribosome"/>
    <property type="evidence" value="ECO:0007669"/>
    <property type="project" value="InterPro"/>
</dbReference>
<dbReference type="GO" id="GO:0006412">
    <property type="term" value="P:translation"/>
    <property type="evidence" value="ECO:0007669"/>
    <property type="project" value="InterPro"/>
</dbReference>
<protein>
    <recommendedName>
        <fullName evidence="5">Large ribosomal subunit protein eL42</fullName>
    </recommendedName>
    <alternativeName>
        <fullName evidence="4">60S ribosomal protein L41</fullName>
    </alternativeName>
    <alternativeName>
        <fullName evidence="6">60S ribosomal protein L44</fullName>
    </alternativeName>
</protein>
<evidence type="ECO:0000256" key="6">
    <source>
        <dbReference type="ARBA" id="ARBA00035340"/>
    </source>
</evidence>
<evidence type="ECO:0000313" key="7">
    <source>
        <dbReference type="EMBL" id="KAJ7689761.1"/>
    </source>
</evidence>
<accession>A0AAD7GRS6</accession>
<organism evidence="8 9">
    <name type="scientific">Mycena metata</name>
    <dbReference type="NCBI Taxonomy" id="1033252"/>
    <lineage>
        <taxon>Eukaryota</taxon>
        <taxon>Fungi</taxon>
        <taxon>Dikarya</taxon>
        <taxon>Basidiomycota</taxon>
        <taxon>Agaricomycotina</taxon>
        <taxon>Agaricomycetes</taxon>
        <taxon>Agaricomycetidae</taxon>
        <taxon>Agaricales</taxon>
        <taxon>Marasmiineae</taxon>
        <taxon>Mycenaceae</taxon>
        <taxon>Mycena</taxon>
    </lineage>
</organism>
<dbReference type="PANTHER" id="PTHR10369">
    <property type="entry name" value="60S RIBOSOMAL PROTEIN L36A/L44"/>
    <property type="match status" value="1"/>
</dbReference>
<comment type="caution">
    <text evidence="8">The sequence shown here is derived from an EMBL/GenBank/DDBJ whole genome shotgun (WGS) entry which is preliminary data.</text>
</comment>
<dbReference type="EMBL" id="JARKIB010000877">
    <property type="protein sequence ID" value="KAJ7689761.1"/>
    <property type="molecule type" value="Genomic_DNA"/>
</dbReference>
<evidence type="ECO:0000256" key="4">
    <source>
        <dbReference type="ARBA" id="ARBA00029633"/>
    </source>
</evidence>
<comment type="similarity">
    <text evidence="1">Belongs to the eukaryotic ribosomal protein eL42 family.</text>
</comment>
<dbReference type="EMBL" id="JARKIB010000495">
    <property type="protein sequence ID" value="KAJ7703847.1"/>
    <property type="molecule type" value="Genomic_DNA"/>
</dbReference>
<evidence type="ECO:0000313" key="8">
    <source>
        <dbReference type="EMBL" id="KAJ7703847.1"/>
    </source>
</evidence>
<sequence>MISSICMAFKVLKVNPPSNGTNGGELLSPTIIWLDRGRCRVVWMDGASMLALVGVTTSPALSPIHIHIPGRFDPPPSRRSHKVTQYKPGKALLFAQGKCRYDRKQSGYGGQTKLVFHKKVYLHPQLYQSLVLRYGYCATGIARALSLLPSRRACDYPTVAEACDHEYRM</sequence>
<dbReference type="AlphaFoldDB" id="A0AAD7GRS6"/>
<reference evidence="8" key="1">
    <citation type="submission" date="2023-03" db="EMBL/GenBank/DDBJ databases">
        <title>Massive genome expansion in bonnet fungi (Mycena s.s.) driven by repeated elements and novel gene families across ecological guilds.</title>
        <authorList>
            <consortium name="Lawrence Berkeley National Laboratory"/>
            <person name="Harder C.B."/>
            <person name="Miyauchi S."/>
            <person name="Viragh M."/>
            <person name="Kuo A."/>
            <person name="Thoen E."/>
            <person name="Andreopoulos B."/>
            <person name="Lu D."/>
            <person name="Skrede I."/>
            <person name="Drula E."/>
            <person name="Henrissat B."/>
            <person name="Morin E."/>
            <person name="Kohler A."/>
            <person name="Barry K."/>
            <person name="LaButti K."/>
            <person name="Morin E."/>
            <person name="Salamov A."/>
            <person name="Lipzen A."/>
            <person name="Mereny Z."/>
            <person name="Hegedus B."/>
            <person name="Baldrian P."/>
            <person name="Stursova M."/>
            <person name="Weitz H."/>
            <person name="Taylor A."/>
            <person name="Grigoriev I.V."/>
            <person name="Nagy L.G."/>
            <person name="Martin F."/>
            <person name="Kauserud H."/>
        </authorList>
    </citation>
    <scope>NUCLEOTIDE SEQUENCE</scope>
    <source>
        <strain evidence="8">CBHHK182m</strain>
    </source>
</reference>
<dbReference type="Proteomes" id="UP001215598">
    <property type="component" value="Unassembled WGS sequence"/>
</dbReference>
<proteinExistence type="inferred from homology"/>
<keyword evidence="9" id="KW-1185">Reference proteome</keyword>
<keyword evidence="2" id="KW-0689">Ribosomal protein</keyword>
<evidence type="ECO:0000256" key="5">
    <source>
        <dbReference type="ARBA" id="ARBA00035236"/>
    </source>
</evidence>
<dbReference type="InterPro" id="IPR011332">
    <property type="entry name" value="Ribosomal_zn-bd"/>
</dbReference>
<evidence type="ECO:0000256" key="1">
    <source>
        <dbReference type="ARBA" id="ARBA00009364"/>
    </source>
</evidence>
<dbReference type="Pfam" id="PF00935">
    <property type="entry name" value="Ribosomal_L44"/>
    <property type="match status" value="1"/>
</dbReference>
<evidence type="ECO:0000256" key="2">
    <source>
        <dbReference type="ARBA" id="ARBA00022980"/>
    </source>
</evidence>
<dbReference type="GO" id="GO:1990904">
    <property type="term" value="C:ribonucleoprotein complex"/>
    <property type="evidence" value="ECO:0007669"/>
    <property type="project" value="UniProtKB-KW"/>
</dbReference>
<keyword evidence="3" id="KW-0687">Ribonucleoprotein</keyword>